<dbReference type="CDD" id="cd01389">
    <property type="entry name" value="HMG-box_ROX1-like"/>
    <property type="match status" value="1"/>
</dbReference>
<dbReference type="OrthoDB" id="6247875at2759"/>
<dbReference type="PANTHER" id="PTHR45789">
    <property type="entry name" value="FI18025P1"/>
    <property type="match status" value="1"/>
</dbReference>
<sequence>MRSAATRSSMRKTRLEGLDRSPERGHELVTVDLFQGWTPSADTSDDAEIQSDQIDPALSHDDPSSLATSADAPSFKSIGFPTSSLPTSLSTEGRVAQHDAGDKAELKKIAPSKRPGVSHAKKTAPDHIKRPRNAYIIFRSHIVSQKLIPKEVEHDHRNISRIIAHMWKSLAQEDRAHYEKIAFEEKERHKQLFPNYRYQPTTRRTNVNKRNVKKLENGDEECQEIADIILKAQGKSGVAANPEPRKPTKRTREATRPQQENDTESAAEPSPRKRAKPSKMPSKVTKVAKTPKTHNVAKGTHGNGDANESEQTLETVFLYHSSSPSPSVSSCSSAAIASVAVTSPEPLRLSPETPPAARQDTHGDEQGAGASIFGRRASSVPLVPFYSLPPPPAIALSDHEGYQASVHPQSFGVPIEREQLQSIQGQLDVVQIDQGRDDGRDMPAPAWKGRRSQPPPIPNTWQNCSFDEPSLPSPRTMGFCGASSKHGMGRPRTAMPSTPSSASFRGFFHPWAFDHSDESTLISPMNVSFQDGRRRSSTIRHGSLTGRRYGSFGLEPPSSFSSRAEPADLGCGARTDAYPSDLDFFEHAANAASVSLREQGLSSGADEAVPFAFDPALEGEGCAPMPGHPLTSPRPSFSESTLAAAARDWTSIKDGKGRHSHSAAHQPQPQSEPAPESQFPAQAQDAGNLTLEESVERAVLLALGKHFGQDVDCAERSSKIVQQILSSFTSQSSNHPQASQSVDADQGTILERHNGAHTAAPALDSSRRASLRGSCTPAGSFRSSPGLNSVKAVDGRRSSKALPSPLHLARSNHQLAADSHAHPYPTSQHCI</sequence>
<dbReference type="Proteomes" id="UP000053758">
    <property type="component" value="Unassembled WGS sequence"/>
</dbReference>
<dbReference type="InterPro" id="IPR013910">
    <property type="entry name" value="TF_PAP1"/>
</dbReference>
<dbReference type="SMART" id="SM00398">
    <property type="entry name" value="HMG"/>
    <property type="match status" value="1"/>
</dbReference>
<dbReference type="Gene3D" id="1.10.30.10">
    <property type="entry name" value="High mobility group box domain"/>
    <property type="match status" value="1"/>
</dbReference>
<dbReference type="RefSeq" id="XP_014657303.1">
    <property type="nucleotide sequence ID" value="XM_014801817.1"/>
</dbReference>
<gene>
    <name evidence="1" type="ORF">PAN0_005c2576</name>
</gene>
<dbReference type="AlphaFoldDB" id="A0A081CCG7"/>
<dbReference type="HOGENOM" id="CLU_380877_0_0_1"/>
<protein>
    <submittedName>
        <fullName evidence="1">Uncharacterized protein</fullName>
    </submittedName>
</protein>
<accession>A0A081CCG7</accession>
<reference evidence="2" key="1">
    <citation type="journal article" date="2014" name="Genome Announc.">
        <title>Draft Genome Sequence of the Yeast Pseudozyma antarctica Type Strain JCM10317, a Producer of the Glycolipid Biosurfactants, Mannosylerythritol Lipids.</title>
        <authorList>
            <person name="Saika A."/>
            <person name="Koike H."/>
            <person name="Hori T."/>
            <person name="Fukuoka T."/>
            <person name="Sato S."/>
            <person name="Habe H."/>
            <person name="Kitamoto D."/>
            <person name="Morita T."/>
        </authorList>
    </citation>
    <scope>NUCLEOTIDE SEQUENCE [LARGE SCALE GENOMIC DNA]</scope>
    <source>
        <strain evidence="2">JCM 10317</strain>
    </source>
</reference>
<dbReference type="InterPro" id="IPR051356">
    <property type="entry name" value="SOX/SOX-like_TF"/>
</dbReference>
<evidence type="ECO:0000313" key="1">
    <source>
        <dbReference type="EMBL" id="GAK64363.1"/>
    </source>
</evidence>
<organism evidence="1 2">
    <name type="scientific">Pseudozyma antarctica</name>
    <name type="common">Yeast</name>
    <name type="synonym">Candida antarctica</name>
    <dbReference type="NCBI Taxonomy" id="84753"/>
    <lineage>
        <taxon>Eukaryota</taxon>
        <taxon>Fungi</taxon>
        <taxon>Dikarya</taxon>
        <taxon>Basidiomycota</taxon>
        <taxon>Ustilaginomycotina</taxon>
        <taxon>Ustilaginomycetes</taxon>
        <taxon>Ustilaginales</taxon>
        <taxon>Ustilaginaceae</taxon>
        <taxon>Moesziomyces</taxon>
    </lineage>
</organism>
<dbReference type="Pfam" id="PF08601">
    <property type="entry name" value="PAP1"/>
    <property type="match status" value="1"/>
</dbReference>
<dbReference type="InterPro" id="IPR009071">
    <property type="entry name" value="HMG_box_dom"/>
</dbReference>
<dbReference type="Pfam" id="PF00505">
    <property type="entry name" value="HMG_box"/>
    <property type="match status" value="1"/>
</dbReference>
<dbReference type="SUPFAM" id="SSF47095">
    <property type="entry name" value="HMG-box"/>
    <property type="match status" value="1"/>
</dbReference>
<dbReference type="PROSITE" id="PS50118">
    <property type="entry name" value="HMG_BOX_2"/>
    <property type="match status" value="1"/>
</dbReference>
<keyword evidence="2" id="KW-1185">Reference proteome</keyword>
<dbReference type="PANTHER" id="PTHR45789:SF2">
    <property type="entry name" value="FI18025P1"/>
    <property type="match status" value="1"/>
</dbReference>
<dbReference type="EMBL" id="DF830072">
    <property type="protein sequence ID" value="GAK64363.1"/>
    <property type="molecule type" value="Genomic_DNA"/>
</dbReference>
<dbReference type="GeneID" id="26303352"/>
<dbReference type="InterPro" id="IPR036910">
    <property type="entry name" value="HMG_box_dom_sf"/>
</dbReference>
<dbReference type="GO" id="GO:0000978">
    <property type="term" value="F:RNA polymerase II cis-regulatory region sequence-specific DNA binding"/>
    <property type="evidence" value="ECO:0007669"/>
    <property type="project" value="TreeGrafter"/>
</dbReference>
<proteinExistence type="predicted"/>
<dbReference type="GO" id="GO:0000981">
    <property type="term" value="F:DNA-binding transcription factor activity, RNA polymerase II-specific"/>
    <property type="evidence" value="ECO:0007669"/>
    <property type="project" value="TreeGrafter"/>
</dbReference>
<name>A0A081CCG7_PSEA2</name>
<evidence type="ECO:0000313" key="2">
    <source>
        <dbReference type="Proteomes" id="UP000053758"/>
    </source>
</evidence>
<dbReference type="GO" id="GO:0005634">
    <property type="term" value="C:nucleus"/>
    <property type="evidence" value="ECO:0007669"/>
    <property type="project" value="UniProtKB-UniRule"/>
</dbReference>